<organism evidence="1 2">
    <name type="scientific">Tripterygium wilfordii</name>
    <name type="common">Thunder God vine</name>
    <dbReference type="NCBI Taxonomy" id="458696"/>
    <lineage>
        <taxon>Eukaryota</taxon>
        <taxon>Viridiplantae</taxon>
        <taxon>Streptophyta</taxon>
        <taxon>Embryophyta</taxon>
        <taxon>Tracheophyta</taxon>
        <taxon>Spermatophyta</taxon>
        <taxon>Magnoliopsida</taxon>
        <taxon>eudicotyledons</taxon>
        <taxon>Gunneridae</taxon>
        <taxon>Pentapetalae</taxon>
        <taxon>rosids</taxon>
        <taxon>fabids</taxon>
        <taxon>Celastrales</taxon>
        <taxon>Celastraceae</taxon>
        <taxon>Tripterygium</taxon>
    </lineage>
</organism>
<gene>
    <name evidence="1" type="ORF">HS088_TW04G01571</name>
</gene>
<protein>
    <submittedName>
        <fullName evidence="1">Uncharacterized protein</fullName>
    </submittedName>
</protein>
<evidence type="ECO:0000313" key="2">
    <source>
        <dbReference type="Proteomes" id="UP000593562"/>
    </source>
</evidence>
<comment type="caution">
    <text evidence="1">The sequence shown here is derived from an EMBL/GenBank/DDBJ whole genome shotgun (WGS) entry which is preliminary data.</text>
</comment>
<dbReference type="AlphaFoldDB" id="A0A7J7DTG3"/>
<keyword evidence="2" id="KW-1185">Reference proteome</keyword>
<dbReference type="EMBL" id="JAAARO010000004">
    <property type="protein sequence ID" value="KAF5749601.1"/>
    <property type="molecule type" value="Genomic_DNA"/>
</dbReference>
<dbReference type="GO" id="GO:0019185">
    <property type="term" value="C:snRNA-activating protein complex"/>
    <property type="evidence" value="ECO:0007669"/>
    <property type="project" value="TreeGrafter"/>
</dbReference>
<dbReference type="Pfam" id="PF09808">
    <property type="entry name" value="SNAPC1"/>
    <property type="match status" value="1"/>
</dbReference>
<accession>A0A7J7DTG3</accession>
<dbReference type="PANTHER" id="PTHR15131">
    <property type="entry name" value="SMALL NUCLEAR RNA ACTIVATING COMPLEX, POLYPEPTIDE 1"/>
    <property type="match status" value="1"/>
</dbReference>
<dbReference type="GO" id="GO:0043565">
    <property type="term" value="F:sequence-specific DNA binding"/>
    <property type="evidence" value="ECO:0007669"/>
    <property type="project" value="TreeGrafter"/>
</dbReference>
<dbReference type="Proteomes" id="UP000593562">
    <property type="component" value="Unassembled WGS sequence"/>
</dbReference>
<dbReference type="InParanoid" id="A0A7J7DTG3"/>
<dbReference type="FunCoup" id="A0A7J7DTG3">
    <property type="interactions" value="520"/>
</dbReference>
<dbReference type="InterPro" id="IPR019188">
    <property type="entry name" value="SNAPC1"/>
</dbReference>
<dbReference type="GO" id="GO:0042795">
    <property type="term" value="P:snRNA transcription by RNA polymerase II"/>
    <property type="evidence" value="ECO:0007669"/>
    <property type="project" value="TreeGrafter"/>
</dbReference>
<sequence>MDLSSFERDIDELIDAFVMEGSTTFAAMKRVWLSKKFSYIYEARPSTNLAFFMQSLYAHTIGHVINTASLLHRLAGLYCLYCLYETQPFRPPIKIYISIGELKRLIELVVEAKEKDIKVVHGLIKSMLKRNIFLFGSVDVNEGSIMETLNQLTEVQNARIQVAYEKLLTNTKIEDFLNMDLGMEVDLGILKKMSTEYANVKKLAIKEASEVVDVQNIQHISDDKELIGDVVEKISEDWNASRQLFYEQTGVTGQMVLEVRQQSVPHEDQEDDGFDRELELMLSQT</sequence>
<proteinExistence type="predicted"/>
<reference evidence="1 2" key="1">
    <citation type="journal article" date="2020" name="Nat. Commun.">
        <title>Genome of Tripterygium wilfordii and identification of cytochrome P450 involved in triptolide biosynthesis.</title>
        <authorList>
            <person name="Tu L."/>
            <person name="Su P."/>
            <person name="Zhang Z."/>
            <person name="Gao L."/>
            <person name="Wang J."/>
            <person name="Hu T."/>
            <person name="Zhou J."/>
            <person name="Zhang Y."/>
            <person name="Zhao Y."/>
            <person name="Liu Y."/>
            <person name="Song Y."/>
            <person name="Tong Y."/>
            <person name="Lu Y."/>
            <person name="Yang J."/>
            <person name="Xu C."/>
            <person name="Jia M."/>
            <person name="Peters R.J."/>
            <person name="Huang L."/>
            <person name="Gao W."/>
        </authorList>
    </citation>
    <scope>NUCLEOTIDE SEQUENCE [LARGE SCALE GENOMIC DNA]</scope>
    <source>
        <strain evidence="2">cv. XIE 37</strain>
        <tissue evidence="1">Leaf</tissue>
    </source>
</reference>
<evidence type="ECO:0000313" key="1">
    <source>
        <dbReference type="EMBL" id="KAF5749601.1"/>
    </source>
</evidence>
<dbReference type="PANTHER" id="PTHR15131:SF3">
    <property type="entry name" value="SNRNA-ACTIVATING PROTEIN COMPLEX SUBUNIT 1"/>
    <property type="match status" value="1"/>
</dbReference>
<name>A0A7J7DTG3_TRIWF</name>
<dbReference type="GO" id="GO:0042796">
    <property type="term" value="P:snRNA transcription by RNA polymerase III"/>
    <property type="evidence" value="ECO:0007669"/>
    <property type="project" value="TreeGrafter"/>
</dbReference>